<feature type="region of interest" description="Disordered" evidence="4">
    <location>
        <begin position="1"/>
        <end position="129"/>
    </location>
</feature>
<dbReference type="STRING" id="1095629.A0A0C9WRJ1"/>
<evidence type="ECO:0000256" key="1">
    <source>
        <dbReference type="ARBA" id="ARBA00004496"/>
    </source>
</evidence>
<dbReference type="PANTHER" id="PTHR23159">
    <property type="entry name" value="CENTROSOMAL PROTEIN 2"/>
    <property type="match status" value="1"/>
</dbReference>
<reference evidence="7" key="2">
    <citation type="submission" date="2015-01" db="EMBL/GenBank/DDBJ databases">
        <title>Evolutionary Origins and Diversification of the Mycorrhizal Mutualists.</title>
        <authorList>
            <consortium name="DOE Joint Genome Institute"/>
            <consortium name="Mycorrhizal Genomics Consortium"/>
            <person name="Kohler A."/>
            <person name="Kuo A."/>
            <person name="Nagy L.G."/>
            <person name="Floudas D."/>
            <person name="Copeland A."/>
            <person name="Barry K.W."/>
            <person name="Cichocki N."/>
            <person name="Veneault-Fourrey C."/>
            <person name="LaButti K."/>
            <person name="Lindquist E.A."/>
            <person name="Lipzen A."/>
            <person name="Lundell T."/>
            <person name="Morin E."/>
            <person name="Murat C."/>
            <person name="Riley R."/>
            <person name="Ohm R."/>
            <person name="Sun H."/>
            <person name="Tunlid A."/>
            <person name="Henrissat B."/>
            <person name="Grigoriev I.V."/>
            <person name="Hibbett D.S."/>
            <person name="Martin F."/>
        </authorList>
    </citation>
    <scope>NUCLEOTIDE SEQUENCE [LARGE SCALE GENOMIC DNA]</scope>
    <source>
        <strain evidence="7">LaAM-08-1</strain>
    </source>
</reference>
<feature type="region of interest" description="Disordered" evidence="4">
    <location>
        <begin position="1028"/>
        <end position="1049"/>
    </location>
</feature>
<gene>
    <name evidence="6" type="ORF">K443DRAFT_684089</name>
</gene>
<accession>A0A0C9WRJ1</accession>
<evidence type="ECO:0000313" key="7">
    <source>
        <dbReference type="Proteomes" id="UP000054477"/>
    </source>
</evidence>
<dbReference type="Pfam" id="PF24622">
    <property type="entry name" value="TMP_4"/>
    <property type="match status" value="1"/>
</dbReference>
<dbReference type="HOGENOM" id="CLU_010459_1_0_1"/>
<dbReference type="Proteomes" id="UP000054477">
    <property type="component" value="Unassembled WGS sequence"/>
</dbReference>
<dbReference type="Pfam" id="PF07989">
    <property type="entry name" value="Cnn_1N"/>
    <property type="match status" value="1"/>
</dbReference>
<protein>
    <recommendedName>
        <fullName evidence="5">Centrosomin N-terminal motif 1 domain-containing protein</fullName>
    </recommendedName>
</protein>
<feature type="region of interest" description="Disordered" evidence="4">
    <location>
        <begin position="592"/>
        <end position="615"/>
    </location>
</feature>
<feature type="region of interest" description="Disordered" evidence="4">
    <location>
        <begin position="356"/>
        <end position="386"/>
    </location>
</feature>
<dbReference type="AlphaFoldDB" id="A0A0C9WRJ1"/>
<keyword evidence="2" id="KW-0963">Cytoplasm</keyword>
<feature type="compositionally biased region" description="Polar residues" evidence="4">
    <location>
        <begin position="10"/>
        <end position="28"/>
    </location>
</feature>
<reference evidence="6 7" key="1">
    <citation type="submission" date="2014-04" db="EMBL/GenBank/DDBJ databases">
        <authorList>
            <consortium name="DOE Joint Genome Institute"/>
            <person name="Kuo A."/>
            <person name="Kohler A."/>
            <person name="Nagy L.G."/>
            <person name="Floudas D."/>
            <person name="Copeland A."/>
            <person name="Barry K.W."/>
            <person name="Cichocki N."/>
            <person name="Veneault-Fourrey C."/>
            <person name="LaButti K."/>
            <person name="Lindquist E.A."/>
            <person name="Lipzen A."/>
            <person name="Lundell T."/>
            <person name="Morin E."/>
            <person name="Murat C."/>
            <person name="Sun H."/>
            <person name="Tunlid A."/>
            <person name="Henrissat B."/>
            <person name="Grigoriev I.V."/>
            <person name="Hibbett D.S."/>
            <person name="Martin F."/>
            <person name="Nordberg H.P."/>
            <person name="Cantor M.N."/>
            <person name="Hua S.X."/>
        </authorList>
    </citation>
    <scope>NUCLEOTIDE SEQUENCE [LARGE SCALE GENOMIC DNA]</scope>
    <source>
        <strain evidence="6 7">LaAM-08-1</strain>
    </source>
</reference>
<dbReference type="GO" id="GO:0005737">
    <property type="term" value="C:cytoplasm"/>
    <property type="evidence" value="ECO:0007669"/>
    <property type="project" value="UniProtKB-SubCell"/>
</dbReference>
<evidence type="ECO:0000256" key="2">
    <source>
        <dbReference type="ARBA" id="ARBA00022490"/>
    </source>
</evidence>
<feature type="compositionally biased region" description="Low complexity" evidence="4">
    <location>
        <begin position="37"/>
        <end position="53"/>
    </location>
</feature>
<feature type="domain" description="Centrosomin N-terminal motif 1" evidence="5">
    <location>
        <begin position="133"/>
        <end position="206"/>
    </location>
</feature>
<feature type="region of interest" description="Disordered" evidence="4">
    <location>
        <begin position="703"/>
        <end position="726"/>
    </location>
</feature>
<comment type="subcellular location">
    <subcellularLocation>
        <location evidence="1">Cytoplasm</location>
    </subcellularLocation>
</comment>
<proteinExistence type="predicted"/>
<dbReference type="Gene3D" id="1.10.287.1490">
    <property type="match status" value="2"/>
</dbReference>
<dbReference type="GO" id="GO:0005815">
    <property type="term" value="C:microtubule organizing center"/>
    <property type="evidence" value="ECO:0007669"/>
    <property type="project" value="InterPro"/>
</dbReference>
<keyword evidence="3" id="KW-0175">Coiled coil</keyword>
<feature type="compositionally biased region" description="Basic and acidic residues" evidence="4">
    <location>
        <begin position="99"/>
        <end position="110"/>
    </location>
</feature>
<evidence type="ECO:0000256" key="3">
    <source>
        <dbReference type="SAM" id="Coils"/>
    </source>
</evidence>
<feature type="compositionally biased region" description="Basic and acidic residues" evidence="4">
    <location>
        <begin position="356"/>
        <end position="380"/>
    </location>
</feature>
<feature type="coiled-coil region" evidence="3">
    <location>
        <begin position="134"/>
        <end position="161"/>
    </location>
</feature>
<feature type="coiled-coil region" evidence="3">
    <location>
        <begin position="754"/>
        <end position="788"/>
    </location>
</feature>
<dbReference type="PANTHER" id="PTHR23159:SF31">
    <property type="entry name" value="CENTROSOME-ASSOCIATED PROTEIN CEP250 ISOFORM X1"/>
    <property type="match status" value="1"/>
</dbReference>
<evidence type="ECO:0000259" key="5">
    <source>
        <dbReference type="Pfam" id="PF07989"/>
    </source>
</evidence>
<name>A0A0C9WRJ1_9AGAR</name>
<keyword evidence="7" id="KW-1185">Reference proteome</keyword>
<evidence type="ECO:0000313" key="6">
    <source>
        <dbReference type="EMBL" id="KIJ94025.1"/>
    </source>
</evidence>
<evidence type="ECO:0000256" key="4">
    <source>
        <dbReference type="SAM" id="MobiDB-lite"/>
    </source>
</evidence>
<feature type="region of interest" description="Disordered" evidence="4">
    <location>
        <begin position="515"/>
        <end position="535"/>
    </location>
</feature>
<dbReference type="EMBL" id="KN838813">
    <property type="protein sequence ID" value="KIJ94025.1"/>
    <property type="molecule type" value="Genomic_DNA"/>
</dbReference>
<dbReference type="InterPro" id="IPR012943">
    <property type="entry name" value="Cnn_1N"/>
</dbReference>
<dbReference type="OrthoDB" id="10255000at2759"/>
<organism evidence="6 7">
    <name type="scientific">Laccaria amethystina LaAM-08-1</name>
    <dbReference type="NCBI Taxonomy" id="1095629"/>
    <lineage>
        <taxon>Eukaryota</taxon>
        <taxon>Fungi</taxon>
        <taxon>Dikarya</taxon>
        <taxon>Basidiomycota</taxon>
        <taxon>Agaricomycotina</taxon>
        <taxon>Agaricomycetes</taxon>
        <taxon>Agaricomycetidae</taxon>
        <taxon>Agaricales</taxon>
        <taxon>Agaricineae</taxon>
        <taxon>Hydnangiaceae</taxon>
        <taxon>Laccaria</taxon>
    </lineage>
</organism>
<sequence>MSAALVTHADLSTSNGTHPDFSLSSLHSTPVRGLRVPSASSRTTAQSSSQVATPSPPSLSTFSRRKGLDEGPSLSARMSFLNQDDRGEDGDGDLLDTPGGEKKQWGDRSDSPSGTRAKRARPGAAGGKGVTLTLRDQEKHIDNLKKENFNIKLRVHFLEERLAQLAPDQIDAALKQNINLKIEVQQRGMEMKKLKKLVLSLEHELERLQRGAGGSRGRERELEEKLDEREWELQELRRRRSGHGDDDEALREAEARNAELEEDLENARGLLEDNMDEIERLKEIVERRGDDSVNDGVNGESRRDRLKRRVEELEAENEELRLKLDDHGELLSHKEDEKEDLADELDALRLEMEDLQRRREAESAERSQSRVQILEEREEREAVEDDLNAMRDKLAAAMIELQQKEEEIDQKNKEIDDLVSEHQRIVEVVEDEWRGEVEEARGQVEELRDVLAERESESKDLRVNISELEANTNDLHAKFETAFAQLEQESDQKDEEIESMQETIDKLGEQIYHLEDENDRLKEESDRLREEEAAERDRLEALAAALKEKIVNLKAELEEVTNAYEECSQEIHAHRQRQEELAQHVEDLVEEVQRERQARERAESDLDTADKEHDAELRQQKRALEAKESALQSALNDLARTQSLLSQRESDLQAVQNALQTLETESKRLGETHTTARFSLQLEVDRLKRDLERIEDELARARKELDDRESKSRDRESAADGLHAENRDLASQLAAQTQARLNISEKLDDVQGSLRTAEGEVVAYRSKVADLEQRLSKDQRSLLTAESQYRDQLTERNTLLLTIYQYMDKILGVDKTPKKGGQAETKPFTNFSVFHDNLITRLKALSQIQLDFDKRTKEVEGRFTERLNDMRKQLDNRWKQIDKFETSVKTLAEAKVAWRRKLSTKEGELEAIKLTNAEMASQLAGIKKPGGSDAMEVRSLSTRAANAERRLNNAQNQLLATEEKIASMNQKNLAADGRWEARVKEYEARLKAAEERVKRERQGSKERVLELENNLKSLQRQLELAQKRNNQLNDVIDTNKVPGASTPAR</sequence>